<sequence>MFRSTTLISKQVTRPTLRPNLQVHRILAALLIGSKKRVRLNDLLYGHLRGLSNPKQEQLAHRVQQAIRDRIPKAVTQQILRAACQVKPGVEKSETSRSPLWRDKMAYITECGISSTPANYFKSITFQNQSAFSTDHPTIVQNY</sequence>
<dbReference type="EMBL" id="CAACVG010001742">
    <property type="protein sequence ID" value="VEN35582.1"/>
    <property type="molecule type" value="Genomic_DNA"/>
</dbReference>
<proteinExistence type="predicted"/>
<name>A0A653BJ68_CALMS</name>
<gene>
    <name evidence="1" type="ORF">CALMAC_LOCUS1465</name>
</gene>
<evidence type="ECO:0000313" key="2">
    <source>
        <dbReference type="Proteomes" id="UP000410492"/>
    </source>
</evidence>
<keyword evidence="2" id="KW-1185">Reference proteome</keyword>
<evidence type="ECO:0000313" key="1">
    <source>
        <dbReference type="EMBL" id="VEN35582.1"/>
    </source>
</evidence>
<organism evidence="1 2">
    <name type="scientific">Callosobruchus maculatus</name>
    <name type="common">Southern cowpea weevil</name>
    <name type="synonym">Pulse bruchid</name>
    <dbReference type="NCBI Taxonomy" id="64391"/>
    <lineage>
        <taxon>Eukaryota</taxon>
        <taxon>Metazoa</taxon>
        <taxon>Ecdysozoa</taxon>
        <taxon>Arthropoda</taxon>
        <taxon>Hexapoda</taxon>
        <taxon>Insecta</taxon>
        <taxon>Pterygota</taxon>
        <taxon>Neoptera</taxon>
        <taxon>Endopterygota</taxon>
        <taxon>Coleoptera</taxon>
        <taxon>Polyphaga</taxon>
        <taxon>Cucujiformia</taxon>
        <taxon>Chrysomeloidea</taxon>
        <taxon>Chrysomelidae</taxon>
        <taxon>Bruchinae</taxon>
        <taxon>Bruchini</taxon>
        <taxon>Callosobruchus</taxon>
    </lineage>
</organism>
<dbReference type="Proteomes" id="UP000410492">
    <property type="component" value="Unassembled WGS sequence"/>
</dbReference>
<protein>
    <submittedName>
        <fullName evidence="1">Uncharacterized protein</fullName>
    </submittedName>
</protein>
<dbReference type="AlphaFoldDB" id="A0A653BJ68"/>
<reference evidence="1 2" key="1">
    <citation type="submission" date="2019-01" db="EMBL/GenBank/DDBJ databases">
        <authorList>
            <person name="Sayadi A."/>
        </authorList>
    </citation>
    <scope>NUCLEOTIDE SEQUENCE [LARGE SCALE GENOMIC DNA]</scope>
</reference>
<accession>A0A653BJ68</accession>